<dbReference type="AlphaFoldDB" id="A0A1X2GS44"/>
<dbReference type="EMBL" id="MCGT01000004">
    <property type="protein sequence ID" value="ORX60310.1"/>
    <property type="molecule type" value="Genomic_DNA"/>
</dbReference>
<protein>
    <submittedName>
        <fullName evidence="1">Uncharacterized protein</fullName>
    </submittedName>
</protein>
<keyword evidence="2" id="KW-1185">Reference proteome</keyword>
<name>A0A1X2GS44_9FUNG</name>
<dbReference type="OrthoDB" id="2273311at2759"/>
<reference evidence="1 2" key="1">
    <citation type="submission" date="2016-07" db="EMBL/GenBank/DDBJ databases">
        <title>Pervasive Adenine N6-methylation of Active Genes in Fungi.</title>
        <authorList>
            <consortium name="DOE Joint Genome Institute"/>
            <person name="Mondo S.J."/>
            <person name="Dannebaum R.O."/>
            <person name="Kuo R.C."/>
            <person name="Labutti K."/>
            <person name="Haridas S."/>
            <person name="Kuo A."/>
            <person name="Salamov A."/>
            <person name="Ahrendt S.R."/>
            <person name="Lipzen A."/>
            <person name="Sullivan W."/>
            <person name="Andreopoulos W.B."/>
            <person name="Clum A."/>
            <person name="Lindquist E."/>
            <person name="Daum C."/>
            <person name="Ramamoorthy G.K."/>
            <person name="Gryganskyi A."/>
            <person name="Culley D."/>
            <person name="Magnuson J.K."/>
            <person name="James T.Y."/>
            <person name="O'Malley M.A."/>
            <person name="Stajich J.E."/>
            <person name="Spatafora J.W."/>
            <person name="Visel A."/>
            <person name="Grigoriev I.V."/>
        </authorList>
    </citation>
    <scope>NUCLEOTIDE SEQUENCE [LARGE SCALE GENOMIC DNA]</scope>
    <source>
        <strain evidence="1 2">NRRL 3301</strain>
    </source>
</reference>
<sequence length="106" mass="12133">MRVSHLDACPSKFSVWKLAWSHAFSSRPLSSPTDLINCLEQQQWPHPSSYLELVPPSLLFSSFILGIWRAHWDLIYHQVPFATSLVVTRISKIIDALHAETTPHLE</sequence>
<dbReference type="Proteomes" id="UP000242146">
    <property type="component" value="Unassembled WGS sequence"/>
</dbReference>
<organism evidence="1 2">
    <name type="scientific">Hesseltinella vesiculosa</name>
    <dbReference type="NCBI Taxonomy" id="101127"/>
    <lineage>
        <taxon>Eukaryota</taxon>
        <taxon>Fungi</taxon>
        <taxon>Fungi incertae sedis</taxon>
        <taxon>Mucoromycota</taxon>
        <taxon>Mucoromycotina</taxon>
        <taxon>Mucoromycetes</taxon>
        <taxon>Mucorales</taxon>
        <taxon>Cunninghamellaceae</taxon>
        <taxon>Hesseltinella</taxon>
    </lineage>
</organism>
<comment type="caution">
    <text evidence="1">The sequence shown here is derived from an EMBL/GenBank/DDBJ whole genome shotgun (WGS) entry which is preliminary data.</text>
</comment>
<accession>A0A1X2GS44</accession>
<gene>
    <name evidence="1" type="ORF">DM01DRAFT_1281380</name>
</gene>
<proteinExistence type="predicted"/>
<evidence type="ECO:0000313" key="1">
    <source>
        <dbReference type="EMBL" id="ORX60310.1"/>
    </source>
</evidence>
<evidence type="ECO:0000313" key="2">
    <source>
        <dbReference type="Proteomes" id="UP000242146"/>
    </source>
</evidence>